<reference evidence="1" key="1">
    <citation type="submission" date="2018-05" db="EMBL/GenBank/DDBJ databases">
        <authorList>
            <person name="Lanie J.A."/>
            <person name="Ng W.-L."/>
            <person name="Kazmierczak K.M."/>
            <person name="Andrzejewski T.M."/>
            <person name="Davidsen T.M."/>
            <person name="Wayne K.J."/>
            <person name="Tettelin H."/>
            <person name="Glass J.I."/>
            <person name="Rusch D."/>
            <person name="Podicherti R."/>
            <person name="Tsui H.-C.T."/>
            <person name="Winkler M.E."/>
        </authorList>
    </citation>
    <scope>NUCLEOTIDE SEQUENCE</scope>
</reference>
<protein>
    <submittedName>
        <fullName evidence="1">Uncharacterized protein</fullName>
    </submittedName>
</protein>
<accession>A0A382TNN2</accession>
<dbReference type="EMBL" id="UINC01137613">
    <property type="protein sequence ID" value="SVD23058.1"/>
    <property type="molecule type" value="Genomic_DNA"/>
</dbReference>
<evidence type="ECO:0000313" key="1">
    <source>
        <dbReference type="EMBL" id="SVD23058.1"/>
    </source>
</evidence>
<name>A0A382TNN2_9ZZZZ</name>
<dbReference type="AlphaFoldDB" id="A0A382TNN2"/>
<organism evidence="1">
    <name type="scientific">marine metagenome</name>
    <dbReference type="NCBI Taxonomy" id="408172"/>
    <lineage>
        <taxon>unclassified sequences</taxon>
        <taxon>metagenomes</taxon>
        <taxon>ecological metagenomes</taxon>
    </lineage>
</organism>
<sequence length="98" mass="10812">RPKDRLKGVGKDRIFVAAGPFCLAAPKKEGITQRDNPGRVSYRASIHHAGPDLRQVSLGLLRMPPVRPFGDQETEHRITEELQALVRRPAVLGAPRAV</sequence>
<gene>
    <name evidence="1" type="ORF">METZ01_LOCUS375912</name>
</gene>
<feature type="non-terminal residue" evidence="1">
    <location>
        <position position="1"/>
    </location>
</feature>
<proteinExistence type="predicted"/>